<comment type="similarity">
    <text evidence="1">Belongs to the GID4/VID24 family.</text>
</comment>
<organism evidence="2 3">
    <name type="scientific">Leucosporidium creatinivorum</name>
    <dbReference type="NCBI Taxonomy" id="106004"/>
    <lineage>
        <taxon>Eukaryota</taxon>
        <taxon>Fungi</taxon>
        <taxon>Dikarya</taxon>
        <taxon>Basidiomycota</taxon>
        <taxon>Pucciniomycotina</taxon>
        <taxon>Microbotryomycetes</taxon>
        <taxon>Leucosporidiales</taxon>
        <taxon>Leucosporidium</taxon>
    </lineage>
</organism>
<sequence length="207" mass="23041">MLRERRERVAAVGTGRGGGARWANMEVGERREDEQWGVKVIIHTYSSLTHTITGLMHAVGVPSSPKPITTFFTGSTINIPAGEGLWSRSGMGGVKQASLDAEYWARLGPFKGVVGKEELMARSRDQRWLEEMTRGWVLMRWKEREFVNVAPTECTLTIAGHYLIALERSTGQVEGLYCDPSTPPYQRLQLSPAVPGGRFALGSFEFR</sequence>
<proteinExistence type="inferred from homology"/>
<name>A0A1Y2DAA0_9BASI</name>
<dbReference type="InParanoid" id="A0A1Y2DAA0"/>
<dbReference type="GO" id="GO:0007039">
    <property type="term" value="P:protein catabolic process in the vacuole"/>
    <property type="evidence" value="ECO:0007669"/>
    <property type="project" value="TreeGrafter"/>
</dbReference>
<evidence type="ECO:0000313" key="3">
    <source>
        <dbReference type="Proteomes" id="UP000193467"/>
    </source>
</evidence>
<dbReference type="OrthoDB" id="62at2759"/>
<dbReference type="PANTHER" id="PTHR14534">
    <property type="entry name" value="VACUOLAR IMPORT AND DEGRADATION PROTEIN 24"/>
    <property type="match status" value="1"/>
</dbReference>
<evidence type="ECO:0000313" key="2">
    <source>
        <dbReference type="EMBL" id="ORY56192.1"/>
    </source>
</evidence>
<dbReference type="GO" id="GO:0043161">
    <property type="term" value="P:proteasome-mediated ubiquitin-dependent protein catabolic process"/>
    <property type="evidence" value="ECO:0007669"/>
    <property type="project" value="TreeGrafter"/>
</dbReference>
<dbReference type="InterPro" id="IPR018618">
    <property type="entry name" value="GID4/10-like"/>
</dbReference>
<dbReference type="GO" id="GO:0005773">
    <property type="term" value="C:vacuole"/>
    <property type="evidence" value="ECO:0007669"/>
    <property type="project" value="GOC"/>
</dbReference>
<accession>A0A1Y2DAA0</accession>
<dbReference type="GO" id="GO:0034657">
    <property type="term" value="C:GID complex"/>
    <property type="evidence" value="ECO:0007669"/>
    <property type="project" value="TreeGrafter"/>
</dbReference>
<dbReference type="EMBL" id="MCGR01000087">
    <property type="protein sequence ID" value="ORY56192.1"/>
    <property type="molecule type" value="Genomic_DNA"/>
</dbReference>
<dbReference type="GO" id="GO:0045721">
    <property type="term" value="P:negative regulation of gluconeogenesis"/>
    <property type="evidence" value="ECO:0007669"/>
    <property type="project" value="TreeGrafter"/>
</dbReference>
<reference evidence="2 3" key="1">
    <citation type="submission" date="2016-07" db="EMBL/GenBank/DDBJ databases">
        <title>Pervasive Adenine N6-methylation of Active Genes in Fungi.</title>
        <authorList>
            <consortium name="DOE Joint Genome Institute"/>
            <person name="Mondo S.J."/>
            <person name="Dannebaum R.O."/>
            <person name="Kuo R.C."/>
            <person name="Labutti K."/>
            <person name="Haridas S."/>
            <person name="Kuo A."/>
            <person name="Salamov A."/>
            <person name="Ahrendt S.R."/>
            <person name="Lipzen A."/>
            <person name="Sullivan W."/>
            <person name="Andreopoulos W.B."/>
            <person name="Clum A."/>
            <person name="Lindquist E."/>
            <person name="Daum C."/>
            <person name="Ramamoorthy G.K."/>
            <person name="Gryganskyi A."/>
            <person name="Culley D."/>
            <person name="Magnuson J.K."/>
            <person name="James T.Y."/>
            <person name="O'Malley M.A."/>
            <person name="Stajich J.E."/>
            <person name="Spatafora J.W."/>
            <person name="Visel A."/>
            <person name="Grigoriev I.V."/>
        </authorList>
    </citation>
    <scope>NUCLEOTIDE SEQUENCE [LARGE SCALE GENOMIC DNA]</scope>
    <source>
        <strain evidence="2 3">62-1032</strain>
    </source>
</reference>
<dbReference type="STRING" id="106004.A0A1Y2DAA0"/>
<comment type="caution">
    <text evidence="2">The sequence shown here is derived from an EMBL/GenBank/DDBJ whole genome shotgun (WGS) entry which is preliminary data.</text>
</comment>
<dbReference type="PANTHER" id="PTHR14534:SF3">
    <property type="entry name" value="GID COMPLEX SUBUNIT 4 HOMOLOG"/>
    <property type="match status" value="1"/>
</dbReference>
<dbReference type="Pfam" id="PF09783">
    <property type="entry name" value="Vac_ImportDeg"/>
    <property type="match status" value="1"/>
</dbReference>
<dbReference type="AlphaFoldDB" id="A0A1Y2DAA0"/>
<evidence type="ECO:0000256" key="1">
    <source>
        <dbReference type="ARBA" id="ARBA00061469"/>
    </source>
</evidence>
<protein>
    <submittedName>
        <fullName evidence="2">Vacuolar import and degradation protein-domain-containing protein</fullName>
    </submittedName>
</protein>
<dbReference type="Proteomes" id="UP000193467">
    <property type="component" value="Unassembled WGS sequence"/>
</dbReference>
<dbReference type="GO" id="GO:0006623">
    <property type="term" value="P:protein targeting to vacuole"/>
    <property type="evidence" value="ECO:0007669"/>
    <property type="project" value="TreeGrafter"/>
</dbReference>
<keyword evidence="3" id="KW-1185">Reference proteome</keyword>
<gene>
    <name evidence="2" type="ORF">BCR35DRAFT_309898</name>
</gene>